<dbReference type="PANTHER" id="PTHR43792:SF1">
    <property type="entry name" value="N-ACETYLTRANSFERASE DOMAIN-CONTAINING PROTEIN"/>
    <property type="match status" value="1"/>
</dbReference>
<dbReference type="Proteomes" id="UP001183127">
    <property type="component" value="Chromosome"/>
</dbReference>
<name>A0ABY9QKR4_9PSED</name>
<sequence>MLELHTDRLYLRALVETDWPLFLTLHREPETMRHVFDELPESEIRRGFEHRLPAWTAKAEHWLCLVMTDKATQQDLGVTGLRILRPGHAEVGYLLLPEHQGLGFGTESLRAVIGHATAIGLGTLEATITDGNVASCRVMDKCGFTFERREPDAYLLGGTWRDDLIYRLDLHG</sequence>
<protein>
    <submittedName>
        <fullName evidence="2">GNAT family N-acetyltransferase</fullName>
    </submittedName>
</protein>
<feature type="domain" description="N-acetyltransferase" evidence="1">
    <location>
        <begin position="9"/>
        <end position="171"/>
    </location>
</feature>
<dbReference type="RefSeq" id="WP_011533905.1">
    <property type="nucleotide sequence ID" value="NZ_CP132921.1"/>
</dbReference>
<dbReference type="Gene3D" id="3.40.630.30">
    <property type="match status" value="1"/>
</dbReference>
<accession>A0ABY9QKR4</accession>
<organism evidence="2 3">
    <name type="scientific">Pseudomonas entomophila</name>
    <dbReference type="NCBI Taxonomy" id="312306"/>
    <lineage>
        <taxon>Bacteria</taxon>
        <taxon>Pseudomonadati</taxon>
        <taxon>Pseudomonadota</taxon>
        <taxon>Gammaproteobacteria</taxon>
        <taxon>Pseudomonadales</taxon>
        <taxon>Pseudomonadaceae</taxon>
        <taxon>Pseudomonas</taxon>
    </lineage>
</organism>
<evidence type="ECO:0000313" key="2">
    <source>
        <dbReference type="EMBL" id="WMW03736.1"/>
    </source>
</evidence>
<dbReference type="InterPro" id="IPR000182">
    <property type="entry name" value="GNAT_dom"/>
</dbReference>
<keyword evidence="3" id="KW-1185">Reference proteome</keyword>
<dbReference type="InterPro" id="IPR051531">
    <property type="entry name" value="N-acetyltransferase"/>
</dbReference>
<dbReference type="SUPFAM" id="SSF55729">
    <property type="entry name" value="Acyl-CoA N-acyltransferases (Nat)"/>
    <property type="match status" value="1"/>
</dbReference>
<dbReference type="Pfam" id="PF13302">
    <property type="entry name" value="Acetyltransf_3"/>
    <property type="match status" value="1"/>
</dbReference>
<evidence type="ECO:0000313" key="3">
    <source>
        <dbReference type="Proteomes" id="UP001183127"/>
    </source>
</evidence>
<dbReference type="GeneID" id="32805867"/>
<reference evidence="2 3" key="1">
    <citation type="submission" date="2023-08" db="EMBL/GenBank/DDBJ databases">
        <title>Complete Genome Sequence of Pseudomonas entomophila TVIN A01.</title>
        <authorList>
            <person name="Shelke T."/>
            <person name="Mahar N.S."/>
            <person name="Gupta I."/>
            <person name="Gupta V."/>
        </authorList>
    </citation>
    <scope>NUCLEOTIDE SEQUENCE [LARGE SCALE GENOMIC DNA]</scope>
    <source>
        <strain evidence="2 3">TVIN-A01</strain>
    </source>
</reference>
<dbReference type="EMBL" id="CP132921">
    <property type="protein sequence ID" value="WMW03736.1"/>
    <property type="molecule type" value="Genomic_DNA"/>
</dbReference>
<proteinExistence type="predicted"/>
<gene>
    <name evidence="2" type="ORF">RAH46_15465</name>
</gene>
<dbReference type="InterPro" id="IPR016181">
    <property type="entry name" value="Acyl_CoA_acyltransferase"/>
</dbReference>
<dbReference type="PANTHER" id="PTHR43792">
    <property type="entry name" value="GNAT FAMILY, PUTATIVE (AFU_ORTHOLOGUE AFUA_3G00765)-RELATED-RELATED"/>
    <property type="match status" value="1"/>
</dbReference>
<evidence type="ECO:0000259" key="1">
    <source>
        <dbReference type="PROSITE" id="PS51186"/>
    </source>
</evidence>
<dbReference type="PROSITE" id="PS51186">
    <property type="entry name" value="GNAT"/>
    <property type="match status" value="1"/>
</dbReference>